<dbReference type="SUPFAM" id="SSF55785">
    <property type="entry name" value="PYP-like sensor domain (PAS domain)"/>
    <property type="match status" value="1"/>
</dbReference>
<dbReference type="EMBL" id="LITT01000004">
    <property type="protein sequence ID" value="OAA91778.1"/>
    <property type="molecule type" value="Genomic_DNA"/>
</dbReference>
<dbReference type="Pfam" id="PF00158">
    <property type="entry name" value="Sigma54_activat"/>
    <property type="match status" value="1"/>
</dbReference>
<reference evidence="7 8" key="1">
    <citation type="journal article" date="2015" name="Biotechnol. Bioeng.">
        <title>Genome sequence and phenotypic characterization of Caulobacter segnis.</title>
        <authorList>
            <person name="Patel S."/>
            <person name="Fletcher B."/>
            <person name="Scott D.C."/>
            <person name="Ely B."/>
        </authorList>
    </citation>
    <scope>NUCLEOTIDE SEQUENCE [LARGE SCALE GENOMIC DNA]</scope>
    <source>
        <strain evidence="7 8">ERI-2</strain>
    </source>
</reference>
<dbReference type="PROSITE" id="PS50045">
    <property type="entry name" value="SIGMA54_INTERACT_4"/>
    <property type="match status" value="1"/>
</dbReference>
<dbReference type="PRINTS" id="PR01590">
    <property type="entry name" value="HTHFIS"/>
</dbReference>
<dbReference type="RefSeq" id="WP_063554050.1">
    <property type="nucleotide sequence ID" value="NZ_LITT01000004.1"/>
</dbReference>
<dbReference type="PROSITE" id="PS00675">
    <property type="entry name" value="SIGMA54_INTERACT_1"/>
    <property type="match status" value="1"/>
</dbReference>
<evidence type="ECO:0000256" key="5">
    <source>
        <dbReference type="ARBA" id="ARBA00023163"/>
    </source>
</evidence>
<dbReference type="PROSITE" id="PS00676">
    <property type="entry name" value="SIGMA54_INTERACT_2"/>
    <property type="match status" value="1"/>
</dbReference>
<dbReference type="Gene3D" id="3.40.50.300">
    <property type="entry name" value="P-loop containing nucleotide triphosphate hydrolases"/>
    <property type="match status" value="1"/>
</dbReference>
<proteinExistence type="predicted"/>
<dbReference type="SMART" id="SM00382">
    <property type="entry name" value="AAA"/>
    <property type="match status" value="1"/>
</dbReference>
<comment type="caution">
    <text evidence="7">The sequence shown here is derived from an EMBL/GenBank/DDBJ whole genome shotgun (WGS) entry which is preliminary data.</text>
</comment>
<dbReference type="InterPro" id="IPR003593">
    <property type="entry name" value="AAA+_ATPase"/>
</dbReference>
<evidence type="ECO:0000256" key="1">
    <source>
        <dbReference type="ARBA" id="ARBA00022741"/>
    </source>
</evidence>
<dbReference type="Gene3D" id="1.10.10.60">
    <property type="entry name" value="Homeodomain-like"/>
    <property type="match status" value="1"/>
</dbReference>
<keyword evidence="3" id="KW-0805">Transcription regulation</keyword>
<dbReference type="InterPro" id="IPR009057">
    <property type="entry name" value="Homeodomain-like_sf"/>
</dbReference>
<keyword evidence="5" id="KW-0804">Transcription</keyword>
<dbReference type="OrthoDB" id="9803970at2"/>
<evidence type="ECO:0000313" key="8">
    <source>
        <dbReference type="Proteomes" id="UP000077407"/>
    </source>
</evidence>
<dbReference type="CDD" id="cd00009">
    <property type="entry name" value="AAA"/>
    <property type="match status" value="1"/>
</dbReference>
<dbReference type="SUPFAM" id="SSF52540">
    <property type="entry name" value="P-loop containing nucleoside triphosphate hydrolases"/>
    <property type="match status" value="1"/>
</dbReference>
<keyword evidence="1" id="KW-0547">Nucleotide-binding</keyword>
<dbReference type="InterPro" id="IPR058031">
    <property type="entry name" value="AAA_lid_NorR"/>
</dbReference>
<dbReference type="GO" id="GO:0043565">
    <property type="term" value="F:sequence-specific DNA binding"/>
    <property type="evidence" value="ECO:0007669"/>
    <property type="project" value="InterPro"/>
</dbReference>
<dbReference type="Gene3D" id="3.30.450.20">
    <property type="entry name" value="PAS domain"/>
    <property type="match status" value="1"/>
</dbReference>
<gene>
    <name evidence="7" type="primary">rocR_1</name>
    <name evidence="7" type="ORF">WY13_00422</name>
</gene>
<evidence type="ECO:0000259" key="6">
    <source>
        <dbReference type="PROSITE" id="PS50045"/>
    </source>
</evidence>
<dbReference type="PATRIC" id="fig|1538.10.peg.916"/>
<dbReference type="GO" id="GO:0006355">
    <property type="term" value="P:regulation of DNA-templated transcription"/>
    <property type="evidence" value="ECO:0007669"/>
    <property type="project" value="InterPro"/>
</dbReference>
<feature type="domain" description="Sigma-54 factor interaction" evidence="6">
    <location>
        <begin position="240"/>
        <end position="468"/>
    </location>
</feature>
<dbReference type="InterPro" id="IPR025943">
    <property type="entry name" value="Sigma_54_int_dom_ATP-bd_2"/>
</dbReference>
<organism evidence="7 8">
    <name type="scientific">Clostridium ljungdahlii</name>
    <dbReference type="NCBI Taxonomy" id="1538"/>
    <lineage>
        <taxon>Bacteria</taxon>
        <taxon>Bacillati</taxon>
        <taxon>Bacillota</taxon>
        <taxon>Clostridia</taxon>
        <taxon>Eubacteriales</taxon>
        <taxon>Clostridiaceae</taxon>
        <taxon>Clostridium</taxon>
    </lineage>
</organism>
<dbReference type="InterPro" id="IPR002197">
    <property type="entry name" value="HTH_Fis"/>
</dbReference>
<sequence>MISIDIMLFIDDDNILRYVKFGDLTRTDKRIYILKKYIGNEITSFLDVDLKIDSGYIKWGELFLRYFKTENFTGKGYILYIAQAESDEDLYRAAFDCLSEGMQIYDKNARLVFCNRFNEKIEKMDRRNIIGKHLLDIYSLDEDYSTILNTMKKGEAIVDRCDNFKNNKGEIISTMNSGYPLFLGSNLIGAVGLVQDVSVFQKYKQKAAIFKNFIDNKKSNRYLKSPKKYYALKYYNFDDIIGKDENFLGAINLACNVAERDCSVLIYGETGTGKELFAQSIHSASKRKYKEFIAVNCAAIPENLVEGILFGTEKGAFTGSYDKKGLFEQAEGGTLFLDEINSMSLQMQSKLLRVLQEKSFRRVGGSKDIESNVRIISSTNEEPFSLIKKRKMRSDLYYRISTITINIPPLRERKKDIELLAQLFMKKLCRNYSKNINVMSDEVIKVFEEYDWPGNVRELQHCIEYIFNTITEDTIYISDLPQYMKKKASRDCKKGLQHKTLEQILNEYEREVIKTALRKNKNNVTNTAKCLGMKRQSLQYRMKKYGL</sequence>
<accession>A0A166S7X2</accession>
<dbReference type="InterPro" id="IPR025944">
    <property type="entry name" value="Sigma_54_int_dom_CS"/>
</dbReference>
<dbReference type="InterPro" id="IPR035965">
    <property type="entry name" value="PAS-like_dom_sf"/>
</dbReference>
<dbReference type="PANTHER" id="PTHR32071:SF74">
    <property type="entry name" value="TRANSCRIPTIONAL ACTIVATOR ROCR"/>
    <property type="match status" value="1"/>
</dbReference>
<evidence type="ECO:0000256" key="3">
    <source>
        <dbReference type="ARBA" id="ARBA00023015"/>
    </source>
</evidence>
<dbReference type="PROSITE" id="PS00688">
    <property type="entry name" value="SIGMA54_INTERACT_3"/>
    <property type="match status" value="1"/>
</dbReference>
<dbReference type="FunFam" id="3.40.50.300:FF:000006">
    <property type="entry name" value="DNA-binding transcriptional regulator NtrC"/>
    <property type="match status" value="1"/>
</dbReference>
<dbReference type="InterPro" id="IPR027417">
    <property type="entry name" value="P-loop_NTPase"/>
</dbReference>
<evidence type="ECO:0000256" key="4">
    <source>
        <dbReference type="ARBA" id="ARBA00023125"/>
    </source>
</evidence>
<dbReference type="GO" id="GO:0005524">
    <property type="term" value="F:ATP binding"/>
    <property type="evidence" value="ECO:0007669"/>
    <property type="project" value="UniProtKB-KW"/>
</dbReference>
<dbReference type="InterPro" id="IPR002078">
    <property type="entry name" value="Sigma_54_int"/>
</dbReference>
<evidence type="ECO:0000313" key="7">
    <source>
        <dbReference type="EMBL" id="OAA91778.1"/>
    </source>
</evidence>
<keyword evidence="2" id="KW-0067">ATP-binding</keyword>
<dbReference type="PANTHER" id="PTHR32071">
    <property type="entry name" value="TRANSCRIPTIONAL REGULATORY PROTEIN"/>
    <property type="match status" value="1"/>
</dbReference>
<dbReference type="Proteomes" id="UP000077407">
    <property type="component" value="Unassembled WGS sequence"/>
</dbReference>
<dbReference type="Gene3D" id="1.10.8.60">
    <property type="match status" value="1"/>
</dbReference>
<dbReference type="InterPro" id="IPR025662">
    <property type="entry name" value="Sigma_54_int_dom_ATP-bd_1"/>
</dbReference>
<evidence type="ECO:0000256" key="2">
    <source>
        <dbReference type="ARBA" id="ARBA00022840"/>
    </source>
</evidence>
<dbReference type="AlphaFoldDB" id="A0A166S7X2"/>
<dbReference type="SUPFAM" id="SSF46689">
    <property type="entry name" value="Homeodomain-like"/>
    <property type="match status" value="1"/>
</dbReference>
<name>A0A166S7X2_9CLOT</name>
<dbReference type="Pfam" id="PF25601">
    <property type="entry name" value="AAA_lid_14"/>
    <property type="match status" value="1"/>
</dbReference>
<keyword evidence="4" id="KW-0238">DNA-binding</keyword>
<protein>
    <submittedName>
        <fullName evidence="7">Arginine utilization regulatory protein RocR</fullName>
    </submittedName>
</protein>
<dbReference type="Pfam" id="PF02954">
    <property type="entry name" value="HTH_8"/>
    <property type="match status" value="1"/>
</dbReference>